<keyword evidence="5" id="KW-1185">Reference proteome</keyword>
<dbReference type="Gene3D" id="3.40.50.300">
    <property type="entry name" value="P-loop containing nucleotide triphosphate hydrolases"/>
    <property type="match status" value="1"/>
</dbReference>
<dbReference type="InterPro" id="IPR027417">
    <property type="entry name" value="P-loop_NTPase"/>
</dbReference>
<dbReference type="PANTHER" id="PTHR47981:SF39">
    <property type="entry name" value="RAS-RELATED PROTEIN RAB"/>
    <property type="match status" value="1"/>
</dbReference>
<evidence type="ECO:0008006" key="6">
    <source>
        <dbReference type="Google" id="ProtNLM"/>
    </source>
</evidence>
<dbReference type="PRINTS" id="PR00449">
    <property type="entry name" value="RASTRNSFRMNG"/>
</dbReference>
<evidence type="ECO:0000256" key="3">
    <source>
        <dbReference type="ARBA" id="ARBA00023134"/>
    </source>
</evidence>
<dbReference type="EMBL" id="OU900097">
    <property type="protein sequence ID" value="CAG9861297.1"/>
    <property type="molecule type" value="Genomic_DNA"/>
</dbReference>
<dbReference type="PROSITE" id="PS51419">
    <property type="entry name" value="RAB"/>
    <property type="match status" value="1"/>
</dbReference>
<comment type="similarity">
    <text evidence="1">Belongs to the small GTPase superfamily. Rab family.</text>
</comment>
<dbReference type="GO" id="GO:0090385">
    <property type="term" value="P:phagosome-lysosome fusion"/>
    <property type="evidence" value="ECO:0007669"/>
    <property type="project" value="TreeGrafter"/>
</dbReference>
<reference evidence="4" key="1">
    <citation type="submission" date="2022-01" db="EMBL/GenBank/DDBJ databases">
        <authorList>
            <person name="King R."/>
        </authorList>
    </citation>
    <scope>NUCLEOTIDE SEQUENCE</scope>
</reference>
<dbReference type="FunFam" id="3.40.50.300:FF:001447">
    <property type="entry name" value="Ras-related protein Rab-1B"/>
    <property type="match status" value="1"/>
</dbReference>
<name>A0A9N9TN22_PHYSR</name>
<dbReference type="GO" id="GO:0003924">
    <property type="term" value="F:GTPase activity"/>
    <property type="evidence" value="ECO:0007669"/>
    <property type="project" value="InterPro"/>
</dbReference>
<dbReference type="GO" id="GO:0005525">
    <property type="term" value="F:GTP binding"/>
    <property type="evidence" value="ECO:0007669"/>
    <property type="project" value="UniProtKB-KW"/>
</dbReference>
<dbReference type="GO" id="GO:0008333">
    <property type="term" value="P:endosome to lysosome transport"/>
    <property type="evidence" value="ECO:0007669"/>
    <property type="project" value="TreeGrafter"/>
</dbReference>
<evidence type="ECO:0000313" key="4">
    <source>
        <dbReference type="EMBL" id="CAG9861297.1"/>
    </source>
</evidence>
<sequence length="227" mass="25766">MLPRNGITREEIIRITETIRENNLHKEELNFKIIVIGDFGVGKTSIIGRFTEGQFSSHYKITIGADFAVKTLEWDENTRINLHVWDIAGHERFGSLLSVFYRHAVAAAIVFDLTRPETFESVDKWLIDLRRKLQLPGGKSLPIIILANKGDVTVSTVPKNIDDYCKNNDILAWYITSAKNDINIDEAMIKLTRAALANYRGFKCSLLLTEDIISLNDAPVNREKQCC</sequence>
<dbReference type="SMART" id="SM00173">
    <property type="entry name" value="RAS"/>
    <property type="match status" value="1"/>
</dbReference>
<dbReference type="SUPFAM" id="SSF52540">
    <property type="entry name" value="P-loop containing nucleoside triphosphate hydrolases"/>
    <property type="match status" value="1"/>
</dbReference>
<dbReference type="GO" id="GO:0045335">
    <property type="term" value="C:phagocytic vesicle"/>
    <property type="evidence" value="ECO:0007669"/>
    <property type="project" value="TreeGrafter"/>
</dbReference>
<protein>
    <recommendedName>
        <fullName evidence="6">Ras-related protein Rab</fullName>
    </recommendedName>
</protein>
<keyword evidence="3" id="KW-0342">GTP-binding</keyword>
<dbReference type="GO" id="GO:0005764">
    <property type="term" value="C:lysosome"/>
    <property type="evidence" value="ECO:0007669"/>
    <property type="project" value="TreeGrafter"/>
</dbReference>
<proteinExistence type="inferred from homology"/>
<dbReference type="AlphaFoldDB" id="A0A9N9TN22"/>
<dbReference type="InterPro" id="IPR005225">
    <property type="entry name" value="Small_GTP-bd"/>
</dbReference>
<organism evidence="4 5">
    <name type="scientific">Phyllotreta striolata</name>
    <name type="common">Striped flea beetle</name>
    <name type="synonym">Crioceris striolata</name>
    <dbReference type="NCBI Taxonomy" id="444603"/>
    <lineage>
        <taxon>Eukaryota</taxon>
        <taxon>Metazoa</taxon>
        <taxon>Ecdysozoa</taxon>
        <taxon>Arthropoda</taxon>
        <taxon>Hexapoda</taxon>
        <taxon>Insecta</taxon>
        <taxon>Pterygota</taxon>
        <taxon>Neoptera</taxon>
        <taxon>Endopterygota</taxon>
        <taxon>Coleoptera</taxon>
        <taxon>Polyphaga</taxon>
        <taxon>Cucujiformia</taxon>
        <taxon>Chrysomeloidea</taxon>
        <taxon>Chrysomelidae</taxon>
        <taxon>Galerucinae</taxon>
        <taxon>Alticini</taxon>
        <taxon>Phyllotreta</taxon>
    </lineage>
</organism>
<dbReference type="Proteomes" id="UP001153712">
    <property type="component" value="Chromosome 4"/>
</dbReference>
<keyword evidence="2" id="KW-0547">Nucleotide-binding</keyword>
<evidence type="ECO:0000313" key="5">
    <source>
        <dbReference type="Proteomes" id="UP001153712"/>
    </source>
</evidence>
<dbReference type="NCBIfam" id="TIGR00231">
    <property type="entry name" value="small_GTP"/>
    <property type="match status" value="1"/>
</dbReference>
<dbReference type="OrthoDB" id="245989at2759"/>
<dbReference type="SMART" id="SM00176">
    <property type="entry name" value="RAN"/>
    <property type="match status" value="1"/>
</dbReference>
<dbReference type="SMART" id="SM00175">
    <property type="entry name" value="RAB"/>
    <property type="match status" value="1"/>
</dbReference>
<dbReference type="Pfam" id="PF00071">
    <property type="entry name" value="Ras"/>
    <property type="match status" value="1"/>
</dbReference>
<gene>
    <name evidence="4" type="ORF">PHYEVI_LOCUS7639</name>
</gene>
<dbReference type="GO" id="GO:0005770">
    <property type="term" value="C:late endosome"/>
    <property type="evidence" value="ECO:0007669"/>
    <property type="project" value="TreeGrafter"/>
</dbReference>
<dbReference type="PANTHER" id="PTHR47981">
    <property type="entry name" value="RAB FAMILY"/>
    <property type="match status" value="1"/>
</dbReference>
<dbReference type="SMART" id="SM00174">
    <property type="entry name" value="RHO"/>
    <property type="match status" value="1"/>
</dbReference>
<accession>A0A9N9TN22</accession>
<evidence type="ECO:0000256" key="2">
    <source>
        <dbReference type="ARBA" id="ARBA00022741"/>
    </source>
</evidence>
<dbReference type="InterPro" id="IPR001806">
    <property type="entry name" value="Small_GTPase"/>
</dbReference>
<evidence type="ECO:0000256" key="1">
    <source>
        <dbReference type="ARBA" id="ARBA00006270"/>
    </source>
</evidence>